<keyword evidence="3 5" id="KW-0418">Kinase</keyword>
<dbReference type="EMBL" id="BDFD01000002">
    <property type="protein sequence ID" value="GAV19333.1"/>
    <property type="molecule type" value="Genomic_DNA"/>
</dbReference>
<sequence>MSYDVFGVGNAIMDMQVQCDDAFLESMGIEKGIMTLVDETRQQEILDALAEHNVNYCSGGSAANTIVGVADMGGKVAYACKTGADGFGNQYLEEMQDLGIAIEVPQTQGQTGSCVVLITPDAQRTMLTNLGISSSLSEDDIIESEIAKAEYVYIEGYLFAGDSTKAAALKAIELAEKNNVKIALTVSDPFLIDICRDDFKRLVEGPVNLLFCNEEEAKALTGLDDPIDCAHEIHKHCDNVALTLGKKGSIIMHQGETLPVEGVEADAIDTTGAGDMYAAGVLYGITNGLTWQKSGHLGSHAAGLVVSQLGARLPGALTEEAIAQLLK</sequence>
<dbReference type="Gene3D" id="3.30.1110.10">
    <property type="match status" value="1"/>
</dbReference>
<evidence type="ECO:0000259" key="4">
    <source>
        <dbReference type="Pfam" id="PF00294"/>
    </source>
</evidence>
<dbReference type="InterPro" id="IPR011611">
    <property type="entry name" value="PfkB_dom"/>
</dbReference>
<dbReference type="GO" id="GO:0016301">
    <property type="term" value="F:kinase activity"/>
    <property type="evidence" value="ECO:0007669"/>
    <property type="project" value="UniProtKB-KW"/>
</dbReference>
<accession>A0A1L8CKA2</accession>
<dbReference type="CDD" id="cd01168">
    <property type="entry name" value="adenosine_kinase"/>
    <property type="match status" value="1"/>
</dbReference>
<dbReference type="Gene3D" id="3.40.1190.20">
    <property type="match status" value="1"/>
</dbReference>
<evidence type="ECO:0000313" key="5">
    <source>
        <dbReference type="EMBL" id="GAV19333.1"/>
    </source>
</evidence>
<evidence type="ECO:0000256" key="1">
    <source>
        <dbReference type="ARBA" id="ARBA00010688"/>
    </source>
</evidence>
<dbReference type="STRING" id="1921010.MMIC_P0267"/>
<comment type="similarity">
    <text evidence="1">Belongs to the carbohydrate kinase PfkB family.</text>
</comment>
<comment type="caution">
    <text evidence="5">The sequence shown here is derived from an EMBL/GenBank/DDBJ whole genome shotgun (WGS) entry which is preliminary data.</text>
</comment>
<dbReference type="PANTHER" id="PTHR43320">
    <property type="entry name" value="SUGAR KINASE"/>
    <property type="match status" value="1"/>
</dbReference>
<dbReference type="AlphaFoldDB" id="A0A1L8CKA2"/>
<dbReference type="RefSeq" id="WP_072658531.1">
    <property type="nucleotide sequence ID" value="NZ_BDFD01000002.1"/>
</dbReference>
<dbReference type="SUPFAM" id="SSF53613">
    <property type="entry name" value="Ribokinase-like"/>
    <property type="match status" value="1"/>
</dbReference>
<keyword evidence="6" id="KW-1185">Reference proteome</keyword>
<dbReference type="OrthoDB" id="9813569at2"/>
<evidence type="ECO:0000256" key="2">
    <source>
        <dbReference type="ARBA" id="ARBA00022679"/>
    </source>
</evidence>
<dbReference type="Proteomes" id="UP000231632">
    <property type="component" value="Unassembled WGS sequence"/>
</dbReference>
<dbReference type="PROSITE" id="PS00584">
    <property type="entry name" value="PFKB_KINASES_2"/>
    <property type="match status" value="1"/>
</dbReference>
<keyword evidence="2" id="KW-0808">Transferase</keyword>
<evidence type="ECO:0000256" key="3">
    <source>
        <dbReference type="ARBA" id="ARBA00022777"/>
    </source>
</evidence>
<dbReference type="InterPro" id="IPR002173">
    <property type="entry name" value="Carboh/pur_kinase_PfkB_CS"/>
</dbReference>
<feature type="domain" description="Carbohydrate kinase PfkB" evidence="4">
    <location>
        <begin position="50"/>
        <end position="313"/>
    </location>
</feature>
<gene>
    <name evidence="5" type="ORF">MMIC_P0267</name>
</gene>
<dbReference type="PANTHER" id="PTHR43320:SF3">
    <property type="entry name" value="CARBOHYDRATE KINASE PFKB DOMAIN-CONTAINING PROTEIN"/>
    <property type="match status" value="1"/>
</dbReference>
<name>A0A1L8CKA2_9PROT</name>
<dbReference type="InterPro" id="IPR052700">
    <property type="entry name" value="Carb_kinase_PfkB-like"/>
</dbReference>
<reference evidence="5 6" key="1">
    <citation type="journal article" date="2017" name="Arch. Microbiol.">
        <title>Mariprofundus micogutta sp. nov., a novel iron-oxidizing zetaproteobacterium isolated from a deep-sea hydrothermal field at the Bayonnaise knoll of the Izu-Ogasawara arc, and a description of Mariprofundales ord. nov. and Zetaproteobacteria classis nov.</title>
        <authorList>
            <person name="Makita H."/>
            <person name="Tanaka E."/>
            <person name="Mitsunobu S."/>
            <person name="Miyazaki M."/>
            <person name="Nunoura T."/>
            <person name="Uematsu K."/>
            <person name="Takaki Y."/>
            <person name="Nishi S."/>
            <person name="Shimamura S."/>
            <person name="Takai K."/>
        </authorList>
    </citation>
    <scope>NUCLEOTIDE SEQUENCE [LARGE SCALE GENOMIC DNA]</scope>
    <source>
        <strain evidence="5 6">ET2</strain>
    </source>
</reference>
<proteinExistence type="inferred from homology"/>
<evidence type="ECO:0000313" key="6">
    <source>
        <dbReference type="Proteomes" id="UP000231632"/>
    </source>
</evidence>
<protein>
    <submittedName>
        <fullName evidence="5">Inosine-guanosine kinase</fullName>
    </submittedName>
</protein>
<organism evidence="5 6">
    <name type="scientific">Mariprofundus micogutta</name>
    <dbReference type="NCBI Taxonomy" id="1921010"/>
    <lineage>
        <taxon>Bacteria</taxon>
        <taxon>Pseudomonadati</taxon>
        <taxon>Pseudomonadota</taxon>
        <taxon>Candidatius Mariprofundia</taxon>
        <taxon>Mariprofundales</taxon>
        <taxon>Mariprofundaceae</taxon>
        <taxon>Mariprofundus</taxon>
    </lineage>
</organism>
<dbReference type="InterPro" id="IPR029056">
    <property type="entry name" value="Ribokinase-like"/>
</dbReference>
<dbReference type="Pfam" id="PF00294">
    <property type="entry name" value="PfkB"/>
    <property type="match status" value="1"/>
</dbReference>